<dbReference type="Gene3D" id="2.60.40.1180">
    <property type="entry name" value="Golgi alpha-mannosidase II"/>
    <property type="match status" value="2"/>
</dbReference>
<name>A0A8K0G3A9_IGNLU</name>
<evidence type="ECO:0000259" key="14">
    <source>
        <dbReference type="Pfam" id="PF21365"/>
    </source>
</evidence>
<dbReference type="SUPFAM" id="SSF74650">
    <property type="entry name" value="Galactose mutarotase-like"/>
    <property type="match status" value="1"/>
</dbReference>
<keyword evidence="4 11" id="KW-0732">Signal</keyword>
<evidence type="ECO:0000256" key="7">
    <source>
        <dbReference type="ARBA" id="ARBA00023180"/>
    </source>
</evidence>
<organism evidence="15 16">
    <name type="scientific">Ignelater luminosus</name>
    <name type="common">Cucubano</name>
    <name type="synonym">Pyrophorus luminosus</name>
    <dbReference type="NCBI Taxonomy" id="2038154"/>
    <lineage>
        <taxon>Eukaryota</taxon>
        <taxon>Metazoa</taxon>
        <taxon>Ecdysozoa</taxon>
        <taxon>Arthropoda</taxon>
        <taxon>Hexapoda</taxon>
        <taxon>Insecta</taxon>
        <taxon>Pterygota</taxon>
        <taxon>Neoptera</taxon>
        <taxon>Endopterygota</taxon>
        <taxon>Coleoptera</taxon>
        <taxon>Polyphaga</taxon>
        <taxon>Elateriformia</taxon>
        <taxon>Elateroidea</taxon>
        <taxon>Elateridae</taxon>
        <taxon>Agrypninae</taxon>
        <taxon>Pyrophorini</taxon>
        <taxon>Ignelater</taxon>
    </lineage>
</organism>
<dbReference type="GO" id="GO:0005975">
    <property type="term" value="P:carbohydrate metabolic process"/>
    <property type="evidence" value="ECO:0007669"/>
    <property type="project" value="InterPro"/>
</dbReference>
<keyword evidence="8 10" id="KW-0326">Glycosidase</keyword>
<dbReference type="Gene3D" id="2.60.40.1760">
    <property type="entry name" value="glycosyl hydrolase (family 31)"/>
    <property type="match status" value="1"/>
</dbReference>
<dbReference type="Gene3D" id="3.20.20.80">
    <property type="entry name" value="Glycosidases"/>
    <property type="match status" value="2"/>
</dbReference>
<dbReference type="InterPro" id="IPR011013">
    <property type="entry name" value="Gal_mutarotase_sf_dom"/>
</dbReference>
<feature type="signal peptide" evidence="11">
    <location>
        <begin position="1"/>
        <end position="25"/>
    </location>
</feature>
<evidence type="ECO:0000259" key="12">
    <source>
        <dbReference type="Pfam" id="PF01055"/>
    </source>
</evidence>
<dbReference type="AlphaFoldDB" id="A0A8K0G3A9"/>
<dbReference type="PANTHER" id="PTHR22762:SF54">
    <property type="entry name" value="BCDNA.GH04962"/>
    <property type="match status" value="1"/>
</dbReference>
<dbReference type="InterPro" id="IPR000322">
    <property type="entry name" value="Glyco_hydro_31_TIM"/>
</dbReference>
<dbReference type="EMBL" id="VTPC01090168">
    <property type="protein sequence ID" value="KAF2884461.1"/>
    <property type="molecule type" value="Genomic_DNA"/>
</dbReference>
<reference evidence="15" key="1">
    <citation type="submission" date="2019-08" db="EMBL/GenBank/DDBJ databases">
        <title>The genome of the North American firefly Photinus pyralis.</title>
        <authorList>
            <consortium name="Photinus pyralis genome working group"/>
            <person name="Fallon T.R."/>
            <person name="Sander Lower S.E."/>
            <person name="Weng J.-K."/>
        </authorList>
    </citation>
    <scope>NUCLEOTIDE SEQUENCE</scope>
    <source>
        <strain evidence="15">TRF0915ILg1</strain>
        <tissue evidence="15">Whole body</tissue>
    </source>
</reference>
<comment type="pathway">
    <text evidence="2">Glycan metabolism; N-glycan metabolism.</text>
</comment>
<dbReference type="Pfam" id="PF13802">
    <property type="entry name" value="Gal_mutarotas_2"/>
    <property type="match status" value="1"/>
</dbReference>
<evidence type="ECO:0000256" key="10">
    <source>
        <dbReference type="RuleBase" id="RU361185"/>
    </source>
</evidence>
<dbReference type="GO" id="GO:0005783">
    <property type="term" value="C:endoplasmic reticulum"/>
    <property type="evidence" value="ECO:0007669"/>
    <property type="project" value="UniProtKB-SubCell"/>
</dbReference>
<feature type="domain" description="Glycoside hydrolase family 31 N-terminal" evidence="13">
    <location>
        <begin position="76"/>
        <end position="253"/>
    </location>
</feature>
<dbReference type="GO" id="GO:0030246">
    <property type="term" value="F:carbohydrate binding"/>
    <property type="evidence" value="ECO:0007669"/>
    <property type="project" value="InterPro"/>
</dbReference>
<dbReference type="CDD" id="cd06603">
    <property type="entry name" value="GH31_GANC_GANAB_alpha"/>
    <property type="match status" value="1"/>
</dbReference>
<comment type="caution">
    <text evidence="15">The sequence shown here is derived from an EMBL/GenBank/DDBJ whole genome shotgun (WGS) entry which is preliminary data.</text>
</comment>
<feature type="domain" description="Glycosyl hydrolase family 31 C-terminal" evidence="14">
    <location>
        <begin position="637"/>
        <end position="727"/>
    </location>
</feature>
<evidence type="ECO:0000256" key="9">
    <source>
        <dbReference type="ARBA" id="ARBA00042895"/>
    </source>
</evidence>
<feature type="chain" id="PRO_5035452270" description="Glucosidase II subunit alpha" evidence="11">
    <location>
        <begin position="26"/>
        <end position="863"/>
    </location>
</feature>
<evidence type="ECO:0000256" key="3">
    <source>
        <dbReference type="ARBA" id="ARBA00007806"/>
    </source>
</evidence>
<keyword evidence="6" id="KW-0256">Endoplasmic reticulum</keyword>
<evidence type="ECO:0000313" key="16">
    <source>
        <dbReference type="Proteomes" id="UP000801492"/>
    </source>
</evidence>
<keyword evidence="7" id="KW-0325">Glycoprotein</keyword>
<dbReference type="OrthoDB" id="3237269at2759"/>
<dbReference type="SUPFAM" id="SSF51445">
    <property type="entry name" value="(Trans)glycosidases"/>
    <property type="match status" value="1"/>
</dbReference>
<comment type="similarity">
    <text evidence="3 10">Belongs to the glycosyl hydrolase 31 family.</text>
</comment>
<dbReference type="Proteomes" id="UP000801492">
    <property type="component" value="Unassembled WGS sequence"/>
</dbReference>
<evidence type="ECO:0000256" key="1">
    <source>
        <dbReference type="ARBA" id="ARBA00004240"/>
    </source>
</evidence>
<evidence type="ECO:0000256" key="8">
    <source>
        <dbReference type="ARBA" id="ARBA00023295"/>
    </source>
</evidence>
<feature type="domain" description="Glycoside hydrolase family 31 TIM barrel" evidence="12">
    <location>
        <begin position="297"/>
        <end position="629"/>
    </location>
</feature>
<dbReference type="GO" id="GO:0006491">
    <property type="term" value="P:N-glycan processing"/>
    <property type="evidence" value="ECO:0007669"/>
    <property type="project" value="TreeGrafter"/>
</dbReference>
<gene>
    <name evidence="15" type="ORF">ILUMI_21709</name>
</gene>
<dbReference type="InterPro" id="IPR017853">
    <property type="entry name" value="GH"/>
</dbReference>
<accession>A0A8K0G3A9</accession>
<dbReference type="InterPro" id="IPR048395">
    <property type="entry name" value="Glyco_hydro_31_C"/>
</dbReference>
<dbReference type="CDD" id="cd14752">
    <property type="entry name" value="GH31_N"/>
    <property type="match status" value="1"/>
</dbReference>
<evidence type="ECO:0000256" key="4">
    <source>
        <dbReference type="ARBA" id="ARBA00022729"/>
    </source>
</evidence>
<evidence type="ECO:0000256" key="2">
    <source>
        <dbReference type="ARBA" id="ARBA00004833"/>
    </source>
</evidence>
<dbReference type="InterPro" id="IPR013780">
    <property type="entry name" value="Glyco_hydro_b"/>
</dbReference>
<keyword evidence="16" id="KW-1185">Reference proteome</keyword>
<protein>
    <recommendedName>
        <fullName evidence="9">Glucosidase II subunit alpha</fullName>
    </recommendedName>
</protein>
<proteinExistence type="inferred from homology"/>
<dbReference type="Pfam" id="PF01055">
    <property type="entry name" value="Glyco_hydro_31_2nd"/>
    <property type="match status" value="1"/>
</dbReference>
<dbReference type="Pfam" id="PF21365">
    <property type="entry name" value="Glyco_hydro_31_3rd"/>
    <property type="match status" value="1"/>
</dbReference>
<evidence type="ECO:0000256" key="5">
    <source>
        <dbReference type="ARBA" id="ARBA00022801"/>
    </source>
</evidence>
<evidence type="ECO:0000256" key="6">
    <source>
        <dbReference type="ARBA" id="ARBA00022824"/>
    </source>
</evidence>
<dbReference type="PANTHER" id="PTHR22762">
    <property type="entry name" value="ALPHA-GLUCOSIDASE"/>
    <property type="match status" value="1"/>
</dbReference>
<evidence type="ECO:0000256" key="11">
    <source>
        <dbReference type="SAM" id="SignalP"/>
    </source>
</evidence>
<comment type="subcellular location">
    <subcellularLocation>
        <location evidence="1">Endoplasmic reticulum</location>
    </subcellularLocation>
</comment>
<dbReference type="InterPro" id="IPR025887">
    <property type="entry name" value="Glyco_hydro_31_N_dom"/>
</dbReference>
<dbReference type="SUPFAM" id="SSF51011">
    <property type="entry name" value="Glycosyl hydrolase domain"/>
    <property type="match status" value="1"/>
</dbReference>
<sequence length="863" mass="98721">MLCVAKIIKSTLLLVLLFQTISVHSWKSCHETFCGRVRRSPEGFPRYSLDLTSISESGGGIAGDLVSEDNSKVLKLEVELFTETTFLVNVVEKNAKEKRYRASEILLKQAQITSWKIENRNDESITIKNGNTSAIIFGNPFKIEFYSHGKLISILNSKNRLVYETDHQNSAIALDISFVQAQRAYGIPQHADNMALRSTIDNVDPYRLYNLDYGRYRIKSTESLYGSVPVLYGYGVKQSSGIFWQNSAQTWIDIVNGPNQVDAFFMSESGALDVTIFTGPTLAESLRQYVVLTSVAPLPQYFALGYHQSRYSYMTQHEVLDVVDQFDKNDLPMDSVWLDIDYTDNKKYFTWDPIRFPDPISMQNKLASTNRNLIAIIDPHIKVDSTYFVHNISSTNGFYVRNPDGTDYVGKCWPGDSSWLDFSNVLAAKFYASLFSLDTFKAKNVHIWNDMNEPAIFENGEYENTMSGDLLHFRNRDVKHRDVHNRYGYEQTAFTFLGLMERFGSPHKAVRPFILTRSHYAGSQLYSAIWTGDTYASWEYLQISFPMCLTEALVGISFCGADVGGFAGIPDDELYLRWYQAGAWLPFYRGHSAIDVPRREPYLYPEKMKSRIRTALNQRYAHLPVWYTQFWEHTRSGDPVIRPIIYNFPSEEDAMSIDQEVCVGDNILAAPILKPDVFAVSVYLPGGESEVWYNIDDNYKELRGTGRHILYVDLDSIPVFYRGGSIIPRKDIPRQSAAATKNDPYTLYVCLDENNEAKGTLYVDDYESFSYRLYKTYLYLGFKFSDNNFSSYKIDKNADYDGAADIGQIIILRPPKGIRRIKLTGNNKKEVSDMSLTYSADNRILIIDNLLLDLRTPFHMQLL</sequence>
<evidence type="ECO:0000259" key="13">
    <source>
        <dbReference type="Pfam" id="PF13802"/>
    </source>
</evidence>
<dbReference type="GO" id="GO:0090599">
    <property type="term" value="F:alpha-glucosidase activity"/>
    <property type="evidence" value="ECO:0007669"/>
    <property type="project" value="TreeGrafter"/>
</dbReference>
<keyword evidence="5 10" id="KW-0378">Hydrolase</keyword>
<evidence type="ECO:0000313" key="15">
    <source>
        <dbReference type="EMBL" id="KAF2884461.1"/>
    </source>
</evidence>